<evidence type="ECO:0000259" key="1">
    <source>
        <dbReference type="Pfam" id="PF09992"/>
    </source>
</evidence>
<gene>
    <name evidence="2" type="ORF">HW115_00105</name>
</gene>
<dbReference type="GO" id="GO:0016798">
    <property type="term" value="F:hydrolase activity, acting on glycosyl bonds"/>
    <property type="evidence" value="ECO:0007669"/>
    <property type="project" value="UniProtKB-KW"/>
</dbReference>
<dbReference type="InterPro" id="IPR018711">
    <property type="entry name" value="NAGPA"/>
</dbReference>
<keyword evidence="2" id="KW-0326">Glycosidase</keyword>
<name>A0A851GFB8_9BACT</name>
<comment type="caution">
    <text evidence="2">The sequence shown here is derived from an EMBL/GenBank/DDBJ whole genome shotgun (WGS) entry which is preliminary data.</text>
</comment>
<keyword evidence="2" id="KW-0378">Hydrolase</keyword>
<reference evidence="2 3" key="1">
    <citation type="submission" date="2020-07" db="EMBL/GenBank/DDBJ databases">
        <title>Roseicoccus Jingziensis gen. nov., sp. nov., isolated from coastal seawater.</title>
        <authorList>
            <person name="Feng X."/>
        </authorList>
    </citation>
    <scope>NUCLEOTIDE SEQUENCE [LARGE SCALE GENOMIC DNA]</scope>
    <source>
        <strain evidence="2 3">N1E253</strain>
    </source>
</reference>
<evidence type="ECO:0000313" key="3">
    <source>
        <dbReference type="Proteomes" id="UP000557872"/>
    </source>
</evidence>
<protein>
    <submittedName>
        <fullName evidence="2">Phosphodiester glycosidase family protein</fullName>
    </submittedName>
</protein>
<proteinExistence type="predicted"/>
<organism evidence="2 3">
    <name type="scientific">Oceaniferula marina</name>
    <dbReference type="NCBI Taxonomy" id="2748318"/>
    <lineage>
        <taxon>Bacteria</taxon>
        <taxon>Pseudomonadati</taxon>
        <taxon>Verrucomicrobiota</taxon>
        <taxon>Verrucomicrobiia</taxon>
        <taxon>Verrucomicrobiales</taxon>
        <taxon>Verrucomicrobiaceae</taxon>
        <taxon>Oceaniferula</taxon>
    </lineage>
</organism>
<dbReference type="AlphaFoldDB" id="A0A851GFB8"/>
<accession>A0A851GFB8</accession>
<dbReference type="Pfam" id="PF09992">
    <property type="entry name" value="NAGPA"/>
    <property type="match status" value="1"/>
</dbReference>
<feature type="domain" description="Phosphodiester glycosidase" evidence="1">
    <location>
        <begin position="98"/>
        <end position="266"/>
    </location>
</feature>
<dbReference type="Proteomes" id="UP000557872">
    <property type="component" value="Unassembled WGS sequence"/>
</dbReference>
<keyword evidence="3" id="KW-1185">Reference proteome</keyword>
<sequence length="282" mass="31007">MSVLAMSEVRCRPGLLMVLAVGLSFGASTKLDAESSVGDPPPSMLNEEKIRFEGVPYRVCRIPKKMLYQLKLAWLGSDGKPMRSFDRVQAHYEAKGEKVTFITNAGIFEPGGIPTGMHHQQFRSLRPLNLRPGKGNFFLKPNGVLTVSKSGARIQSSHALARLWSHGRNSQEQAVWSQKTRLAVQSGPLLLEGGRIHPAFRRASTSALHRNGVGVNDQGLIFVITDKEGWVNLHGFSRFFLHLGCKDALFLDGDISQMAVRPSGKVESNLFGAMLVMTQPAE</sequence>
<dbReference type="EMBL" id="JACBAZ010000001">
    <property type="protein sequence ID" value="NWK53995.1"/>
    <property type="molecule type" value="Genomic_DNA"/>
</dbReference>
<evidence type="ECO:0000313" key="2">
    <source>
        <dbReference type="EMBL" id="NWK53995.1"/>
    </source>
</evidence>